<reference evidence="4 5" key="1">
    <citation type="submission" date="2018-03" db="EMBL/GenBank/DDBJ databases">
        <authorList>
            <person name="Fogelqvist J."/>
        </authorList>
    </citation>
    <scope>NUCLEOTIDE SEQUENCE [LARGE SCALE GENOMIC DNA]</scope>
</reference>
<name>A0A3P3YAQ3_PLABS</name>
<dbReference type="Gene3D" id="3.40.50.300">
    <property type="entry name" value="P-loop containing nucleotide triphosphate hydrolases"/>
    <property type="match status" value="1"/>
</dbReference>
<evidence type="ECO:0000259" key="3">
    <source>
        <dbReference type="PROSITE" id="PS51479"/>
    </source>
</evidence>
<evidence type="ECO:0000256" key="1">
    <source>
        <dbReference type="PROSITE-ProRule" id="PRU00812"/>
    </source>
</evidence>
<geneLocation type="mitochondrion" evidence="4"/>
<feature type="compositionally biased region" description="Basic residues" evidence="2">
    <location>
        <begin position="668"/>
        <end position="685"/>
    </location>
</feature>
<dbReference type="Gene3D" id="1.25.40.820">
    <property type="match status" value="1"/>
</dbReference>
<evidence type="ECO:0000313" key="5">
    <source>
        <dbReference type="Proteomes" id="UP000290189"/>
    </source>
</evidence>
<dbReference type="InterPro" id="IPR038534">
    <property type="entry name" value="Rtr1/RPAP2_sf"/>
</dbReference>
<dbReference type="CDD" id="cd01855">
    <property type="entry name" value="YqeH"/>
    <property type="match status" value="1"/>
</dbReference>
<dbReference type="InterPro" id="IPR007308">
    <property type="entry name" value="Rtr1/RPAP2_dom"/>
</dbReference>
<comment type="similarity">
    <text evidence="1">Belongs to the RPAP2 family.</text>
</comment>
<dbReference type="PROSITE" id="PS51479">
    <property type="entry name" value="ZF_RTR1"/>
    <property type="match status" value="1"/>
</dbReference>
<evidence type="ECO:0000313" key="4">
    <source>
        <dbReference type="EMBL" id="SPQ97248.1"/>
    </source>
</evidence>
<organism evidence="4 5">
    <name type="scientific">Plasmodiophora brassicae</name>
    <name type="common">Clubroot disease agent</name>
    <dbReference type="NCBI Taxonomy" id="37360"/>
    <lineage>
        <taxon>Eukaryota</taxon>
        <taxon>Sar</taxon>
        <taxon>Rhizaria</taxon>
        <taxon>Endomyxa</taxon>
        <taxon>Phytomyxea</taxon>
        <taxon>Plasmodiophorida</taxon>
        <taxon>Plasmodiophoridae</taxon>
        <taxon>Plasmodiophora</taxon>
    </lineage>
</organism>
<feature type="region of interest" description="Disordered" evidence="2">
    <location>
        <begin position="610"/>
        <end position="637"/>
    </location>
</feature>
<feature type="region of interest" description="Disordered" evidence="2">
    <location>
        <begin position="662"/>
        <end position="688"/>
    </location>
</feature>
<dbReference type="InterPro" id="IPR044229">
    <property type="entry name" value="NOA1"/>
</dbReference>
<dbReference type="AlphaFoldDB" id="A0A3P3YAQ3"/>
<dbReference type="InterPro" id="IPR027417">
    <property type="entry name" value="P-loop_NTPase"/>
</dbReference>
<dbReference type="Pfam" id="PF04181">
    <property type="entry name" value="RPAP2_Rtr1"/>
    <property type="match status" value="1"/>
</dbReference>
<feature type="compositionally biased region" description="Acidic residues" evidence="2">
    <location>
        <begin position="50"/>
        <end position="99"/>
    </location>
</feature>
<dbReference type="PANTHER" id="PTHR47569">
    <property type="entry name" value="NO-ASSOCIATED PROTEIN 1, CHLOROPLASTIC/MITOCHONDRIAL"/>
    <property type="match status" value="1"/>
</dbReference>
<gene>
    <name evidence="4" type="ORF">PLBR_LOCUS4463</name>
</gene>
<dbReference type="EMBL" id="OVEO01000007">
    <property type="protein sequence ID" value="SPQ97248.1"/>
    <property type="molecule type" value="Genomic_DNA"/>
</dbReference>
<dbReference type="SUPFAM" id="SSF52540">
    <property type="entry name" value="P-loop containing nucleoside triphosphate hydrolases"/>
    <property type="match status" value="1"/>
</dbReference>
<dbReference type="GO" id="GO:0003924">
    <property type="term" value="F:GTPase activity"/>
    <property type="evidence" value="ECO:0007669"/>
    <property type="project" value="InterPro"/>
</dbReference>
<dbReference type="PANTHER" id="PTHR47569:SF2">
    <property type="entry name" value="NO-ASSOCIATED PROTEIN 1, CHLOROPLASTIC_MITOCHONDRIAL"/>
    <property type="match status" value="1"/>
</dbReference>
<feature type="domain" description="RTR1-type" evidence="3">
    <location>
        <begin position="707"/>
        <end position="788"/>
    </location>
</feature>
<sequence>MMMLLARRLAVVSARRTWAPLARAARVRLPGTPSWLSSSSASFASVPRFDEEEEDEFDDDDEEEEEFSSVESDDDDDIDEADDDDTDGDDDDDDVDDDFNGDHAASGDEDDWAMMSDEDAVSSVESLDVSQASAEAAEAGVTGIAGNEKKKEFVLRKAPKGMRLKAKFYVPGKSVGSQCYGCGGIIAKGSDANRSEIVAVSKSQYRKGIKRYALCNRCRKLHKAEEDGDPEEAPIAPKRIVDVEVFKREAAKIKNSPAWVIHVVDGTDIDGSLIRGVRTFVGKNPIVLAVTKCDLLPEDISDEATHYRIKKFIEERAKQKQVNVHEIFLMSALRNSGVAPLVNYIRERLNGKNVYVIGNANTGKTTLVKAFTLRCFDLINFTNIAARKRKRMLIREMPTTSALPGTTLMCVRIPCFKSHRHALFDTPGLFPEQRFHWGEICMQKQVIMRPQICDFSKRYVFERRWRLKEHPVYIVVRHVNNPGDDAGAWYSHLGLTSEPMEIGATIPDTHLLKTFTPREDRRGMFTADCLFIGLGWWSFAFMQPNATIEMYGPKKALAAARPAMFNPIYAKRQQRWIDGLLREMGTTVNRLSEDPEVTYAERFGKSKEIQFRAKDKDEKRGGKPTAEEKDDTLDHDYGFNEPDMYGGSRADFDDPDFPSFMKEEHRTGGKSRTRAKSQGRTYGKKPRSDCMHERLLADHVSSADLRKAGRLLRPTDYDLVVDERIHTRRCGLPTCSNEIQAERATYRIKPSERRVYTRPAVQFCSDACMRLSTTFRASLSEEPIGQRKAVLDAIDGGTKPLPTAIKVKEKPLVEHVPAPPPEESVISSSSTGTFADMLFELSIAAKEEVEMSSEQHEPDVIPIEKPVLELEESEKALSMFARLFSVAMRWSMETPNGPSRTEADRERLSSVLKSVEPRLQRQLKRLYAHDESRASTVFGHVKSYIATFVLDRPVVAEVDWSAMSVVILYRVLQSVGGDDELSEFSHTIGPTVADQLSLDEIEAVAQVLPEPVRH</sequence>
<feature type="region of interest" description="Disordered" evidence="2">
    <location>
        <begin position="30"/>
        <end position="114"/>
    </location>
</feature>
<evidence type="ECO:0000256" key="2">
    <source>
        <dbReference type="SAM" id="MobiDB-lite"/>
    </source>
</evidence>
<accession>A0A3P3YAQ3</accession>
<keyword evidence="4" id="KW-0496">Mitochondrion</keyword>
<protein>
    <recommendedName>
        <fullName evidence="3">RTR1-type domain-containing protein</fullName>
    </recommendedName>
</protein>
<dbReference type="Proteomes" id="UP000290189">
    <property type="component" value="Unassembled WGS sequence"/>
</dbReference>
<proteinExistence type="inferred from homology"/>